<name>A0A7I7WTC3_MYCGU</name>
<dbReference type="SUPFAM" id="SSF52540">
    <property type="entry name" value="P-loop containing nucleoside triphosphate hydrolases"/>
    <property type="match status" value="1"/>
</dbReference>
<feature type="region of interest" description="Disordered" evidence="1">
    <location>
        <begin position="314"/>
        <end position="397"/>
    </location>
</feature>
<dbReference type="InterPro" id="IPR027417">
    <property type="entry name" value="P-loop_NTPase"/>
</dbReference>
<evidence type="ECO:0000313" key="3">
    <source>
        <dbReference type="Proteomes" id="UP000466187"/>
    </source>
</evidence>
<protein>
    <submittedName>
        <fullName evidence="2">Uncharacterized protein</fullName>
    </submittedName>
</protein>
<reference evidence="2 3" key="1">
    <citation type="journal article" date="2019" name="Emerg. Microbes Infect.">
        <title>Comprehensive subspecies identification of 175 nontuberculous mycobacteria species based on 7547 genomic profiles.</title>
        <authorList>
            <person name="Matsumoto Y."/>
            <person name="Kinjo T."/>
            <person name="Motooka D."/>
            <person name="Nabeya D."/>
            <person name="Jung N."/>
            <person name="Uechi K."/>
            <person name="Horii T."/>
            <person name="Iida T."/>
            <person name="Fujita J."/>
            <person name="Nakamura S."/>
        </authorList>
    </citation>
    <scope>NUCLEOTIDE SEQUENCE [LARGE SCALE GENOMIC DNA]</scope>
    <source>
        <strain evidence="2 3">JCM 12688</strain>
    </source>
</reference>
<evidence type="ECO:0000256" key="1">
    <source>
        <dbReference type="SAM" id="MobiDB-lite"/>
    </source>
</evidence>
<sequence>MTQGDEVRGEDREARRRLLALDEGDVAAIGAVSGLAEAWGRTAKISPLELARGTSRGTRALKAQLLRDSRTLARELAMYWTNVIDRVLDNAEEIEDKVGLGTQLAADHLGVPAAQALLACVAASDLDVSDQIAMRLDELTELATQPLQDNSDEDGETVPEIITSVPDPISALQQLIERTLTLRREGVDLAIQLRSAADAAEAGLPTNSVDAIDHWSTAVRAHLESAVTFAVADDLDALHDALASAAEAQSTRLADARKALETIDYLRSQGLDGVVASTLQELGFASVEEAELIARLGYGELGGDAAASAADVDEAAAGDGETDAVATPGVSGDVSDVASENPGAIGSSDEDGESTSVDGPAVPEHASEPPSDGCTPRSPIASDSPQTEAPKFADSDELEDEISINLRAREDGLPDFPWDDSNAPLIADLISDSRYALACHVAAATNESEQRQRLLKLTCAAARCAIPALEVTLPQFIPDDSTIQNFGVDEIRVLLAAALRAGLRLGYPPLGFAGLIDRADLGDSGLGSVVEALADAVQRGRTRENDQSVAAGEQLASLWAELRREAQGLPDRLRLRKLMHHKSSKVLQHLARETETVGRVLAQIVELTGRGIDGAIGPEWEEVERLSDDLLDNGKRDRLISKAEREVSTGPQRRHPIESGARTQLHDELTAVGGFLERVRAARRSILSADDIKGVESAQDLDRAMAQAPAFDAPAKTVGEAALRRLITWRKEASVVPMSESLDEVLDRELLALFEIPRTADGRPARVPTQREVARLLRAVPHSDVVAGHLAKGDIAAARLYIDANGLHGFDDDILQATRESERGYNDALTAAERATARLRSLYKDDLARELSSRIDALHTPPVDRLDLAIADLRSVTVQAEDELSIVRTDLEARARAAEAPDEVEARILELLKQGDEVLALEFLTMVEAGQPLPDVENHHGDDFMEFYPAVVEAAAQAQAEGEDSLKAARKALSAAKQPDDRQLRHGLDGWRTIKSGQRRDRNEFRLGVASVLRMVGLIPRSTDWIREMSRIQRSGYATFRVKASPVDRSYVPELGTQALSSYDVTFVWDKVTPARLFDFIDERARSQPNVIFYFGVLSVRDRAALRSLTLPGRGKGFSPLVIDEAVIAWLSTRPEPGWRFTQRVTLPFTTFNPYTPFAGGEVPDEVFVGRDEERRRIESPTGSMFVYGGRQLGKSALLRRVERLFNDSSPHDGENGPRVGNVAVYIDLKAAGIGEAQEPAALWPLLGERLKKAGVIREKTVRASSAADVTNQVMSWLDAEPDNRLLLLLDEADNFLTVDSNAGGSSTRGAFPVLQALKGLMESSKRRFKPVFAGLHQVQRFHDTSNTPVAHGGEDILIGPLKSSDAYSLVVDPMNALGYAFDNPELVWRMLLITNYQASLVQIVCEALVRHLEARPLPADGGRILVDENDVRAVCDKKAVQDLIAQRFRWTINLDSRYRVIALVVAMRSRAINQPASAYSIDDLREDCETFWQQGFSRDTLSRKEFERYLNEMVGLGVLHRQGDLFGLRSPNIVRMLGSKDALDQELQDASLHLESAFEYNPTMARQVIGDAAGFWSPRSPLTDHDLAQLLADDDQHRIRFVVGSEALGIERAAAVIAKAAEIKGIRIIRSDGSDIADLAAQRYGKRAHLVVDLTRLAGGGDLAPLTEPLLNRRNLSATIIAGPRLLSAVGALNVPVVYLRRWSMDGLRAWSESPFDSPLLREKLFRATSGWPKVVEHVMWLVNDRRSTDAALMELARYLDAPEAAQTLVTQSAVDGAVANAWVTWFTTRSQKDGLTESLPVSVADLSEALGRDAEPVLDTLESLDLVTKDNDGWKLDRIVLTAAAKVAT</sequence>
<dbReference type="EMBL" id="AP022608">
    <property type="protein sequence ID" value="BBZ20879.1"/>
    <property type="molecule type" value="Genomic_DNA"/>
</dbReference>
<dbReference type="KEGG" id="mgad:MGAD_52140"/>
<gene>
    <name evidence="2" type="ORF">MGAD_52140</name>
</gene>
<accession>A0A7I7WTC3</accession>
<organism evidence="2 3">
    <name type="scientific">Mycolicibacterium gadium</name>
    <name type="common">Mycobacterium gadium</name>
    <dbReference type="NCBI Taxonomy" id="1794"/>
    <lineage>
        <taxon>Bacteria</taxon>
        <taxon>Bacillati</taxon>
        <taxon>Actinomycetota</taxon>
        <taxon>Actinomycetes</taxon>
        <taxon>Mycobacteriales</taxon>
        <taxon>Mycobacteriaceae</taxon>
        <taxon>Mycolicibacterium</taxon>
    </lineage>
</organism>
<dbReference type="Gene3D" id="3.40.50.300">
    <property type="entry name" value="P-loop containing nucleotide triphosphate hydrolases"/>
    <property type="match status" value="1"/>
</dbReference>
<proteinExistence type="predicted"/>
<dbReference type="Proteomes" id="UP000466187">
    <property type="component" value="Chromosome"/>
</dbReference>
<evidence type="ECO:0000313" key="2">
    <source>
        <dbReference type="EMBL" id="BBZ20879.1"/>
    </source>
</evidence>